<proteinExistence type="predicted"/>
<dbReference type="EMBL" id="CP013444">
    <property type="protein sequence ID" value="AOK19233.1"/>
    <property type="molecule type" value="Genomic_DNA"/>
</dbReference>
<sequence>MATSRRGGSSRARSRRTEVPGQALGYGLQYTRLTQLLLQAPAGSFCSMEHLDDVAQEHTDTGVRLIQSKSALTANPVADRAKSLWKTLSNWATLATDTGCDLKRVAFEIYVSRPVGGQIVEAFARARTQEQARAAIAHARDMLWGPPPDFALKGTVADDIAPYLECVFNAHARCLELIICNFQLTVGTGSPQADVEAIIRTHPVSPARVGDIADHMCGVVKRMVDQLLEEGKPAVIARDAFHEAYASYVRRIDRDTVLLSRARRPSEEESRGQLPKVFVQQLDLIGMDFEDKLEAVGDYLMAAADRTIWALSGEVDPSSFDELDAVLKRGWKNKKRACTVAHGSKVDEQQGQALYADCMDISVPVQAMQPPGHFIPGCLHRLADDLLIGWHPDYERQIKLWKAA</sequence>
<evidence type="ECO:0000313" key="3">
    <source>
        <dbReference type="Proteomes" id="UP000094776"/>
    </source>
</evidence>
<feature type="domain" description="ABC-three component systems C-terminal" evidence="1">
    <location>
        <begin position="278"/>
        <end position="397"/>
    </location>
</feature>
<reference evidence="2 3" key="1">
    <citation type="submission" date="2015-12" db="EMBL/GenBank/DDBJ databases">
        <title>Diversity of Burkholderia near neighbor genomes.</title>
        <authorList>
            <person name="Sahl J."/>
            <person name="Wagner D."/>
            <person name="Keim P."/>
        </authorList>
    </citation>
    <scope>NUCLEOTIDE SEQUENCE [LARGE SCALE GENOMIC DNA]</scope>
    <source>
        <strain evidence="2 3">MSMB1184WGS</strain>
    </source>
</reference>
<evidence type="ECO:0000259" key="1">
    <source>
        <dbReference type="Pfam" id="PF20283"/>
    </source>
</evidence>
<dbReference type="Pfam" id="PF20283">
    <property type="entry name" value="CTD7"/>
    <property type="match status" value="1"/>
</dbReference>
<organism evidence="2 3">
    <name type="scientific">Burkholderia cepacia</name>
    <name type="common">Pseudomonas cepacia</name>
    <dbReference type="NCBI Taxonomy" id="292"/>
    <lineage>
        <taxon>Bacteria</taxon>
        <taxon>Pseudomonadati</taxon>
        <taxon>Pseudomonadota</taxon>
        <taxon>Betaproteobacteria</taxon>
        <taxon>Burkholderiales</taxon>
        <taxon>Burkholderiaceae</taxon>
        <taxon>Burkholderia</taxon>
        <taxon>Burkholderia cepacia complex</taxon>
    </lineage>
</organism>
<dbReference type="AlphaFoldDB" id="A0A1B4PZ71"/>
<evidence type="ECO:0000313" key="2">
    <source>
        <dbReference type="EMBL" id="AOK19233.1"/>
    </source>
</evidence>
<name>A0A1B4PZ71_BURCE</name>
<protein>
    <recommendedName>
        <fullName evidence="1">ABC-three component systems C-terminal domain-containing protein</fullName>
    </recommendedName>
</protein>
<gene>
    <name evidence="2" type="ORF">WT26_25135</name>
</gene>
<dbReference type="Proteomes" id="UP000094776">
    <property type="component" value="Chromosome 2"/>
</dbReference>
<dbReference type="InterPro" id="IPR046913">
    <property type="entry name" value="ABC-3C_CTD7"/>
</dbReference>
<accession>A0A1B4PZ71</accession>